<dbReference type="SUPFAM" id="SSF50729">
    <property type="entry name" value="PH domain-like"/>
    <property type="match status" value="1"/>
</dbReference>
<comment type="caution">
    <text evidence="6">The sequence shown here is derived from an EMBL/GenBank/DDBJ whole genome shotgun (WGS) entry which is preliminary data.</text>
</comment>
<dbReference type="Gene3D" id="2.30.29.30">
    <property type="entry name" value="Pleckstrin-homology domain (PH domain)/Phosphotyrosine-binding domain (PTB)"/>
    <property type="match status" value="1"/>
</dbReference>
<evidence type="ECO:0000313" key="6">
    <source>
        <dbReference type="EMBL" id="TFJ84600.1"/>
    </source>
</evidence>
<dbReference type="PANTHER" id="PTHR19308">
    <property type="entry name" value="PHOSPHATIDYLCHOLINE TRANSFER PROTEIN"/>
    <property type="match status" value="1"/>
</dbReference>
<dbReference type="PROSITE" id="PS50848">
    <property type="entry name" value="START"/>
    <property type="match status" value="1"/>
</dbReference>
<dbReference type="OrthoDB" id="196858at2759"/>
<dbReference type="SUPFAM" id="SSF55961">
    <property type="entry name" value="Bet v1-like"/>
    <property type="match status" value="1"/>
</dbReference>
<sequence>MSMSTATDVSPPSSLPVAERLAPSCRGPLKQSLSSSCLPASPPAPHLARLSGPLYKRKDHLTWKWRPRLFRAHHEDFLLFYYLPRTSPVTVPPRGVVPLVGCAVHVMHTAEVIGGRDRKRCGYVFEVRHAWLGKPWVLAAETEEERERWVRGLRRLIREAHAALSLGGEEEEEGVEEEEEGEKEVEEEHLERLVWPGYEEAVQAALKRLLEYAEPPDGWRLQFSKHGIRAYRREVPDKNSACTTLKGEGVVPVHPLAMFMGIIDNTIGREIDRQYDHGRRQRVLNRHNWVDYLKYHGVFPVAPRDMYLYVHWRLLDAQGTLVIVVFSDPPPSLSPSVAASMASHPSHPGCVRAECMTAGWILRAVDRESGKEGGKEGGKVVHTHCTYFSMADLKGSIPKPLVEYATEPQPLLIHSIAQVIARETTDKFLVREGPREGPREEGRGRWTAQDVGAYVRRIHRLNLSAKEVVRYPWLMTEEERERERQRRLGRRGGGRVDAEEEGVEREGERGGREEGAKAPTSAWLFRWWGAGSRATSSPPSAPSSVPPSVGPSGPPDLHASCRRAFWVFCLVFLACLVRQWGWGGGRGRMCAAGTGKGYDVWMYVRALAQFLGWGRDVGVGEMAVEEEGKEYLGHRSIMSVPL</sequence>
<feature type="domain" description="PH" evidence="4">
    <location>
        <begin position="47"/>
        <end position="158"/>
    </location>
</feature>
<evidence type="ECO:0000256" key="2">
    <source>
        <dbReference type="ARBA" id="ARBA00022824"/>
    </source>
</evidence>
<dbReference type="InterPro" id="IPR002913">
    <property type="entry name" value="START_lipid-bd_dom"/>
</dbReference>
<protein>
    <recommendedName>
        <fullName evidence="8">PH domain-containing protein</fullName>
    </recommendedName>
</protein>
<dbReference type="PROSITE" id="PS50003">
    <property type="entry name" value="PH_DOMAIN"/>
    <property type="match status" value="1"/>
</dbReference>
<dbReference type="InterPro" id="IPR023393">
    <property type="entry name" value="START-like_dom_sf"/>
</dbReference>
<feature type="region of interest" description="Disordered" evidence="3">
    <location>
        <begin position="166"/>
        <end position="186"/>
    </location>
</feature>
<evidence type="ECO:0008006" key="8">
    <source>
        <dbReference type="Google" id="ProtNLM"/>
    </source>
</evidence>
<feature type="region of interest" description="Disordered" evidence="3">
    <location>
        <begin position="534"/>
        <end position="554"/>
    </location>
</feature>
<reference evidence="6 7" key="1">
    <citation type="submission" date="2019-01" db="EMBL/GenBank/DDBJ databases">
        <title>Nuclear Genome Assembly of the Microalgal Biofuel strain Nannochloropsis salina CCMP1776.</title>
        <authorList>
            <person name="Hovde B."/>
        </authorList>
    </citation>
    <scope>NUCLEOTIDE SEQUENCE [LARGE SCALE GENOMIC DNA]</scope>
    <source>
        <strain evidence="6 7">CCMP1776</strain>
    </source>
</reference>
<feature type="domain" description="START" evidence="5">
    <location>
        <begin position="300"/>
        <end position="403"/>
    </location>
</feature>
<gene>
    <name evidence="6" type="ORF">NSK_004065</name>
</gene>
<evidence type="ECO:0000256" key="3">
    <source>
        <dbReference type="SAM" id="MobiDB-lite"/>
    </source>
</evidence>
<name>A0A4D9CZJ5_9STRA</name>
<dbReference type="Pfam" id="PF00169">
    <property type="entry name" value="PH"/>
    <property type="match status" value="1"/>
</dbReference>
<evidence type="ECO:0000259" key="4">
    <source>
        <dbReference type="PROSITE" id="PS50003"/>
    </source>
</evidence>
<dbReference type="GO" id="GO:0005783">
    <property type="term" value="C:endoplasmic reticulum"/>
    <property type="evidence" value="ECO:0007669"/>
    <property type="project" value="UniProtKB-SubCell"/>
</dbReference>
<dbReference type="Pfam" id="PF01852">
    <property type="entry name" value="START"/>
    <property type="match status" value="1"/>
</dbReference>
<dbReference type="Gene3D" id="3.30.530.20">
    <property type="match status" value="1"/>
</dbReference>
<dbReference type="Proteomes" id="UP000355283">
    <property type="component" value="Unassembled WGS sequence"/>
</dbReference>
<dbReference type="PANTHER" id="PTHR19308:SF14">
    <property type="entry name" value="START DOMAIN-CONTAINING PROTEIN"/>
    <property type="match status" value="1"/>
</dbReference>
<dbReference type="AlphaFoldDB" id="A0A4D9CZJ5"/>
<feature type="compositionally biased region" description="Acidic residues" evidence="3">
    <location>
        <begin position="168"/>
        <end position="186"/>
    </location>
</feature>
<dbReference type="EMBL" id="SDOX01000018">
    <property type="protein sequence ID" value="TFJ84600.1"/>
    <property type="molecule type" value="Genomic_DNA"/>
</dbReference>
<organism evidence="6 7">
    <name type="scientific">Nannochloropsis salina CCMP1776</name>
    <dbReference type="NCBI Taxonomy" id="1027361"/>
    <lineage>
        <taxon>Eukaryota</taxon>
        <taxon>Sar</taxon>
        <taxon>Stramenopiles</taxon>
        <taxon>Ochrophyta</taxon>
        <taxon>Eustigmatophyceae</taxon>
        <taxon>Eustigmatales</taxon>
        <taxon>Monodopsidaceae</taxon>
        <taxon>Microchloropsis</taxon>
        <taxon>Microchloropsis salina</taxon>
    </lineage>
</organism>
<comment type="subcellular location">
    <subcellularLocation>
        <location evidence="1">Endoplasmic reticulum</location>
    </subcellularLocation>
</comment>
<feature type="compositionally biased region" description="Basic and acidic residues" evidence="3">
    <location>
        <begin position="504"/>
        <end position="516"/>
    </location>
</feature>
<dbReference type="CDD" id="cd00177">
    <property type="entry name" value="START"/>
    <property type="match status" value="1"/>
</dbReference>
<feature type="region of interest" description="Disordered" evidence="3">
    <location>
        <begin position="483"/>
        <end position="518"/>
    </location>
</feature>
<evidence type="ECO:0000256" key="1">
    <source>
        <dbReference type="ARBA" id="ARBA00004240"/>
    </source>
</evidence>
<dbReference type="SMART" id="SM00233">
    <property type="entry name" value="PH"/>
    <property type="match status" value="1"/>
</dbReference>
<evidence type="ECO:0000313" key="7">
    <source>
        <dbReference type="Proteomes" id="UP000355283"/>
    </source>
</evidence>
<dbReference type="InterPro" id="IPR001849">
    <property type="entry name" value="PH_domain"/>
</dbReference>
<dbReference type="InterPro" id="IPR011993">
    <property type="entry name" value="PH-like_dom_sf"/>
</dbReference>
<dbReference type="GO" id="GO:0008289">
    <property type="term" value="F:lipid binding"/>
    <property type="evidence" value="ECO:0007669"/>
    <property type="project" value="InterPro"/>
</dbReference>
<proteinExistence type="predicted"/>
<evidence type="ECO:0000259" key="5">
    <source>
        <dbReference type="PROSITE" id="PS50848"/>
    </source>
</evidence>
<feature type="compositionally biased region" description="Pro residues" evidence="3">
    <location>
        <begin position="539"/>
        <end position="554"/>
    </location>
</feature>
<keyword evidence="2" id="KW-0256">Endoplasmic reticulum</keyword>
<accession>A0A4D9CZJ5</accession>
<keyword evidence="7" id="KW-1185">Reference proteome</keyword>
<dbReference type="InterPro" id="IPR051213">
    <property type="entry name" value="START_lipid_transfer"/>
</dbReference>